<dbReference type="EMBL" id="FOQA01000012">
    <property type="protein sequence ID" value="SFI32512.1"/>
    <property type="molecule type" value="Genomic_DNA"/>
</dbReference>
<keyword evidence="5 11" id="KW-0418">Kinase</keyword>
<feature type="domain" description="Histidine kinase" evidence="9">
    <location>
        <begin position="172"/>
        <end position="428"/>
    </location>
</feature>
<evidence type="ECO:0000256" key="1">
    <source>
        <dbReference type="ARBA" id="ARBA00000085"/>
    </source>
</evidence>
<dbReference type="Gene3D" id="1.10.287.130">
    <property type="match status" value="1"/>
</dbReference>
<organism evidence="11 12">
    <name type="scientific">Tindallia magadiensis</name>
    <dbReference type="NCBI Taxonomy" id="69895"/>
    <lineage>
        <taxon>Bacteria</taxon>
        <taxon>Bacillati</taxon>
        <taxon>Bacillota</taxon>
        <taxon>Clostridia</taxon>
        <taxon>Peptostreptococcales</taxon>
        <taxon>Tindalliaceae</taxon>
        <taxon>Tindallia</taxon>
    </lineage>
</organism>
<dbReference type="InterPro" id="IPR011006">
    <property type="entry name" value="CheY-like_superfamily"/>
</dbReference>
<accession>A0A1I3HA41</accession>
<name>A0A1I3HA41_9FIRM</name>
<keyword evidence="5 11" id="KW-0808">Transferase</keyword>
<dbReference type="InterPro" id="IPR036097">
    <property type="entry name" value="HisK_dim/P_sf"/>
</dbReference>
<evidence type="ECO:0000256" key="4">
    <source>
        <dbReference type="ARBA" id="ARBA00022553"/>
    </source>
</evidence>
<dbReference type="InterPro" id="IPR036890">
    <property type="entry name" value="HATPase_C_sf"/>
</dbReference>
<dbReference type="Proteomes" id="UP000199287">
    <property type="component" value="Unassembled WGS sequence"/>
</dbReference>
<dbReference type="InterPro" id="IPR005467">
    <property type="entry name" value="His_kinase_dom"/>
</dbReference>
<gene>
    <name evidence="11" type="ORF">SAMN05192551_11222</name>
</gene>
<dbReference type="SUPFAM" id="SSF55874">
    <property type="entry name" value="ATPase domain of HSP90 chaperone/DNA topoisomerase II/histidine kinase"/>
    <property type="match status" value="1"/>
</dbReference>
<evidence type="ECO:0000259" key="9">
    <source>
        <dbReference type="PROSITE" id="PS50109"/>
    </source>
</evidence>
<dbReference type="STRING" id="69895.SAMN05192551_11222"/>
<evidence type="ECO:0000256" key="6">
    <source>
        <dbReference type="ARBA" id="ARBA00023012"/>
    </source>
</evidence>
<dbReference type="Gene3D" id="3.40.50.2300">
    <property type="match status" value="1"/>
</dbReference>
<evidence type="ECO:0000256" key="5">
    <source>
        <dbReference type="ARBA" id="ARBA00022777"/>
    </source>
</evidence>
<dbReference type="Pfam" id="PF02518">
    <property type="entry name" value="HATPase_c"/>
    <property type="match status" value="1"/>
</dbReference>
<dbReference type="InterPro" id="IPR001789">
    <property type="entry name" value="Sig_transdc_resp-reg_receiver"/>
</dbReference>
<dbReference type="Pfam" id="PF00072">
    <property type="entry name" value="Response_reg"/>
    <property type="match status" value="1"/>
</dbReference>
<dbReference type="PROSITE" id="PS50110">
    <property type="entry name" value="RESPONSE_REGULATORY"/>
    <property type="match status" value="1"/>
</dbReference>
<comment type="function">
    <text evidence="7">May play the central regulatory role in sporulation. It may be an element of the effector pathway responsible for the activation of sporulation genes in response to nutritional stress. Spo0A may act in concert with spo0H (a sigma factor) to control the expression of some genes that are critical to the sporulation process.</text>
</comment>
<evidence type="ECO:0000256" key="8">
    <source>
        <dbReference type="PROSITE-ProRule" id="PRU00169"/>
    </source>
</evidence>
<dbReference type="CDD" id="cd00082">
    <property type="entry name" value="HisKA"/>
    <property type="match status" value="1"/>
</dbReference>
<evidence type="ECO:0000259" key="10">
    <source>
        <dbReference type="PROSITE" id="PS50110"/>
    </source>
</evidence>
<proteinExistence type="predicted"/>
<dbReference type="SMART" id="SM00448">
    <property type="entry name" value="REC"/>
    <property type="match status" value="1"/>
</dbReference>
<dbReference type="OrthoDB" id="9784397at2"/>
<dbReference type="PRINTS" id="PR00344">
    <property type="entry name" value="BCTRLSENSOR"/>
</dbReference>
<evidence type="ECO:0000256" key="3">
    <source>
        <dbReference type="ARBA" id="ARBA00018672"/>
    </source>
</evidence>
<dbReference type="PANTHER" id="PTHR43065">
    <property type="entry name" value="SENSOR HISTIDINE KINASE"/>
    <property type="match status" value="1"/>
</dbReference>
<protein>
    <recommendedName>
        <fullName evidence="3">Stage 0 sporulation protein A homolog</fullName>
        <ecNumber evidence="2">2.7.13.3</ecNumber>
    </recommendedName>
</protein>
<dbReference type="RefSeq" id="WP_093373628.1">
    <property type="nucleotide sequence ID" value="NZ_FOQA01000012.1"/>
</dbReference>
<dbReference type="SMART" id="SM00387">
    <property type="entry name" value="HATPase_c"/>
    <property type="match status" value="1"/>
</dbReference>
<dbReference type="EC" id="2.7.13.3" evidence="2"/>
<keyword evidence="12" id="KW-1185">Reference proteome</keyword>
<comment type="catalytic activity">
    <reaction evidence="1">
        <text>ATP + protein L-histidine = ADP + protein N-phospho-L-histidine.</text>
        <dbReference type="EC" id="2.7.13.3"/>
    </reaction>
</comment>
<dbReference type="InterPro" id="IPR004358">
    <property type="entry name" value="Sig_transdc_His_kin-like_C"/>
</dbReference>
<dbReference type="SUPFAM" id="SSF52172">
    <property type="entry name" value="CheY-like"/>
    <property type="match status" value="1"/>
</dbReference>
<dbReference type="PROSITE" id="PS50109">
    <property type="entry name" value="HIS_KIN"/>
    <property type="match status" value="1"/>
</dbReference>
<dbReference type="AlphaFoldDB" id="A0A1I3HA41"/>
<keyword evidence="4 8" id="KW-0597">Phosphoprotein</keyword>
<evidence type="ECO:0000256" key="7">
    <source>
        <dbReference type="ARBA" id="ARBA00024867"/>
    </source>
</evidence>
<keyword evidence="6" id="KW-0902">Two-component regulatory system</keyword>
<evidence type="ECO:0000256" key="2">
    <source>
        <dbReference type="ARBA" id="ARBA00012438"/>
    </source>
</evidence>
<evidence type="ECO:0000313" key="11">
    <source>
        <dbReference type="EMBL" id="SFI32512.1"/>
    </source>
</evidence>
<reference evidence="12" key="1">
    <citation type="submission" date="2016-10" db="EMBL/GenBank/DDBJ databases">
        <authorList>
            <person name="Varghese N."/>
            <person name="Submissions S."/>
        </authorList>
    </citation>
    <scope>NUCLEOTIDE SEQUENCE [LARGE SCALE GENOMIC DNA]</scope>
    <source>
        <strain evidence="12">Z-7934</strain>
    </source>
</reference>
<feature type="domain" description="Response regulatory" evidence="10">
    <location>
        <begin position="2"/>
        <end position="120"/>
    </location>
</feature>
<dbReference type="InterPro" id="IPR003594">
    <property type="entry name" value="HATPase_dom"/>
</dbReference>
<dbReference type="GO" id="GO:0000155">
    <property type="term" value="F:phosphorelay sensor kinase activity"/>
    <property type="evidence" value="ECO:0007669"/>
    <property type="project" value="InterPro"/>
</dbReference>
<dbReference type="Gene3D" id="3.30.565.10">
    <property type="entry name" value="Histidine kinase-like ATPase, C-terminal domain"/>
    <property type="match status" value="1"/>
</dbReference>
<evidence type="ECO:0000313" key="12">
    <source>
        <dbReference type="Proteomes" id="UP000199287"/>
    </source>
</evidence>
<dbReference type="InterPro" id="IPR003661">
    <property type="entry name" value="HisK_dim/P_dom"/>
</dbReference>
<sequence>MAIMIVEDSVLNMKIVSEVLHDEYPQYQIIQCPNPLLAEKLLQENDIWVMLLDIEMPELNGIDLLEQVRQQYSDKELQIIMLTAMTDADVFQKCFDLGANDYLGKPFKKVELVCRINQAIRSIQGQQQMEELLEGTKKHNKELRQMNIELQMTQSALIHSEKMAAIGQLAAGVAHEINNPIGYVSSNLESLRSYLRKMNTYMDQCKKVQQSLLKSEIESYHALALELEESYQTNKIDFIQEDIPVLMTDTMEGVQRVAKIVQTMRNFTRSSDQEEKKWVSLNNLIKQSMMILENESKYVADVLFKEREEIEIFCNELQIGQVLVNIINNAVQAIRSQENGERGCITICLARSGQEANLLISDDGPGIPKDIISKIFNPFFTTKAVGDGTGLGLSITYDIIVNKHGGRIEAHSQEGRGAIFDIVLPINQQESEETL</sequence>
<dbReference type="SUPFAM" id="SSF47384">
    <property type="entry name" value="Homodimeric domain of signal transducing histidine kinase"/>
    <property type="match status" value="1"/>
</dbReference>
<feature type="modified residue" description="4-aspartylphosphate" evidence="8">
    <location>
        <position position="53"/>
    </location>
</feature>
<dbReference type="PANTHER" id="PTHR43065:SF50">
    <property type="entry name" value="HISTIDINE KINASE"/>
    <property type="match status" value="1"/>
</dbReference>